<keyword evidence="1" id="KW-0732">Signal</keyword>
<keyword evidence="3" id="KW-1185">Reference proteome</keyword>
<comment type="caution">
    <text evidence="2">The sequence shown here is derived from an EMBL/GenBank/DDBJ whole genome shotgun (WGS) entry which is preliminary data.</text>
</comment>
<sequence>MTGGLVLIVSVSVMAVAVADWGRTWGVGPLFVCPSVYLSDRGPTVAGLCLPVVNLPLPGCALPRRFPRAKQVDFQGLAAHLALNPALWQ</sequence>
<dbReference type="Proteomes" id="UP001360953">
    <property type="component" value="Unassembled WGS sequence"/>
</dbReference>
<evidence type="ECO:0000256" key="1">
    <source>
        <dbReference type="SAM" id="SignalP"/>
    </source>
</evidence>
<feature type="signal peptide" evidence="1">
    <location>
        <begin position="1"/>
        <end position="19"/>
    </location>
</feature>
<accession>A0ABR1LP46</accession>
<feature type="chain" id="PRO_5046066789" description="Secreted protein" evidence="1">
    <location>
        <begin position="20"/>
        <end position="89"/>
    </location>
</feature>
<evidence type="ECO:0008006" key="4">
    <source>
        <dbReference type="Google" id="ProtNLM"/>
    </source>
</evidence>
<proteinExistence type="predicted"/>
<evidence type="ECO:0000313" key="2">
    <source>
        <dbReference type="EMBL" id="KAK7536952.1"/>
    </source>
</evidence>
<organism evidence="2 3">
    <name type="scientific">Phyllosticta citribraziliensis</name>
    <dbReference type="NCBI Taxonomy" id="989973"/>
    <lineage>
        <taxon>Eukaryota</taxon>
        <taxon>Fungi</taxon>
        <taxon>Dikarya</taxon>
        <taxon>Ascomycota</taxon>
        <taxon>Pezizomycotina</taxon>
        <taxon>Dothideomycetes</taxon>
        <taxon>Dothideomycetes incertae sedis</taxon>
        <taxon>Botryosphaeriales</taxon>
        <taxon>Phyllostictaceae</taxon>
        <taxon>Phyllosticta</taxon>
    </lineage>
</organism>
<evidence type="ECO:0000313" key="3">
    <source>
        <dbReference type="Proteomes" id="UP001360953"/>
    </source>
</evidence>
<reference evidence="2 3" key="1">
    <citation type="submission" date="2024-04" db="EMBL/GenBank/DDBJ databases">
        <title>Phyllosticta paracitricarpa is synonymous to the EU quarantine fungus P. citricarpa based on phylogenomic analyses.</title>
        <authorList>
            <consortium name="Lawrence Berkeley National Laboratory"/>
            <person name="Van ingen-buijs V.A."/>
            <person name="Van westerhoven A.C."/>
            <person name="Haridas S."/>
            <person name="Skiadas P."/>
            <person name="Martin F."/>
            <person name="Groenewald J.Z."/>
            <person name="Crous P.W."/>
            <person name="Seidl M.F."/>
        </authorList>
    </citation>
    <scope>NUCLEOTIDE SEQUENCE [LARGE SCALE GENOMIC DNA]</scope>
    <source>
        <strain evidence="2 3">CPC 17464</strain>
    </source>
</reference>
<dbReference type="RefSeq" id="XP_066655103.1">
    <property type="nucleotide sequence ID" value="XM_066795630.1"/>
</dbReference>
<dbReference type="GeneID" id="92028536"/>
<dbReference type="EMBL" id="JBBPEH010000006">
    <property type="protein sequence ID" value="KAK7536952.1"/>
    <property type="molecule type" value="Genomic_DNA"/>
</dbReference>
<protein>
    <recommendedName>
        <fullName evidence="4">Secreted protein</fullName>
    </recommendedName>
</protein>
<name>A0ABR1LP46_9PEZI</name>
<gene>
    <name evidence="2" type="ORF">J3D65DRAFT_359550</name>
</gene>